<keyword evidence="5 6" id="KW-0472">Membrane</keyword>
<keyword evidence="2" id="KW-0813">Transport</keyword>
<dbReference type="OrthoDB" id="2962993at2759"/>
<keyword evidence="8" id="KW-1185">Reference proteome</keyword>
<dbReference type="SUPFAM" id="SSF103473">
    <property type="entry name" value="MFS general substrate transporter"/>
    <property type="match status" value="1"/>
</dbReference>
<comment type="caution">
    <text evidence="7">The sequence shown here is derived from an EMBL/GenBank/DDBJ whole genome shotgun (WGS) entry which is preliminary data.</text>
</comment>
<reference evidence="7" key="1">
    <citation type="journal article" date="2020" name="Stud. Mycol.">
        <title>101 Dothideomycetes genomes: a test case for predicting lifestyles and emergence of pathogens.</title>
        <authorList>
            <person name="Haridas S."/>
            <person name="Albert R."/>
            <person name="Binder M."/>
            <person name="Bloem J."/>
            <person name="Labutti K."/>
            <person name="Salamov A."/>
            <person name="Andreopoulos B."/>
            <person name="Baker S."/>
            <person name="Barry K."/>
            <person name="Bills G."/>
            <person name="Bluhm B."/>
            <person name="Cannon C."/>
            <person name="Castanera R."/>
            <person name="Culley D."/>
            <person name="Daum C."/>
            <person name="Ezra D."/>
            <person name="Gonzalez J."/>
            <person name="Henrissat B."/>
            <person name="Kuo A."/>
            <person name="Liang C."/>
            <person name="Lipzen A."/>
            <person name="Lutzoni F."/>
            <person name="Magnuson J."/>
            <person name="Mondo S."/>
            <person name="Nolan M."/>
            <person name="Ohm R."/>
            <person name="Pangilinan J."/>
            <person name="Park H.-J."/>
            <person name="Ramirez L."/>
            <person name="Alfaro M."/>
            <person name="Sun H."/>
            <person name="Tritt A."/>
            <person name="Yoshinaga Y."/>
            <person name="Zwiers L.-H."/>
            <person name="Turgeon B."/>
            <person name="Goodwin S."/>
            <person name="Spatafora J."/>
            <person name="Crous P."/>
            <person name="Grigoriev I."/>
        </authorList>
    </citation>
    <scope>NUCLEOTIDE SEQUENCE</scope>
    <source>
        <strain evidence="7">ATCC 74209</strain>
    </source>
</reference>
<name>A0A9P4MQ44_9PLEO</name>
<evidence type="ECO:0000256" key="5">
    <source>
        <dbReference type="ARBA" id="ARBA00023136"/>
    </source>
</evidence>
<comment type="subcellular location">
    <subcellularLocation>
        <location evidence="1">Membrane</location>
        <topology evidence="1">Multi-pass membrane protein</topology>
    </subcellularLocation>
</comment>
<evidence type="ECO:0000256" key="3">
    <source>
        <dbReference type="ARBA" id="ARBA00022692"/>
    </source>
</evidence>
<dbReference type="GO" id="GO:0016020">
    <property type="term" value="C:membrane"/>
    <property type="evidence" value="ECO:0007669"/>
    <property type="project" value="UniProtKB-SubCell"/>
</dbReference>
<sequence>GNNLAPSSKRAVGMALLISCGNMGGIMGSNIYLSREAPVYRTGFACSFAMCVLAVLMAFALRKGYERENKRREALLREKTEEEIRAGYGEQELLDIGDRSPFFKYTL</sequence>
<evidence type="ECO:0000256" key="2">
    <source>
        <dbReference type="ARBA" id="ARBA00022448"/>
    </source>
</evidence>
<evidence type="ECO:0000313" key="8">
    <source>
        <dbReference type="Proteomes" id="UP000799536"/>
    </source>
</evidence>
<dbReference type="Proteomes" id="UP000799536">
    <property type="component" value="Unassembled WGS sequence"/>
</dbReference>
<evidence type="ECO:0000256" key="6">
    <source>
        <dbReference type="SAM" id="Phobius"/>
    </source>
</evidence>
<keyword evidence="3 6" id="KW-0812">Transmembrane</keyword>
<evidence type="ECO:0000256" key="1">
    <source>
        <dbReference type="ARBA" id="ARBA00004141"/>
    </source>
</evidence>
<dbReference type="PANTHER" id="PTHR43791:SF18">
    <property type="entry name" value="NICOTINIC ACID TRANSPORTER TNA1, PUTATIVE (AFU_ORTHOLOGUE AFUA_3G03820)-RELATED"/>
    <property type="match status" value="1"/>
</dbReference>
<gene>
    <name evidence="7" type="ORF">GQ43DRAFT_371527</name>
</gene>
<accession>A0A9P4MQ44</accession>
<dbReference type="InterPro" id="IPR036259">
    <property type="entry name" value="MFS_trans_sf"/>
</dbReference>
<protein>
    <recommendedName>
        <fullName evidence="9">Major facilitator superfamily (MFS) profile domain-containing protein</fullName>
    </recommendedName>
</protein>
<evidence type="ECO:0000256" key="4">
    <source>
        <dbReference type="ARBA" id="ARBA00022989"/>
    </source>
</evidence>
<feature type="transmembrane region" description="Helical" evidence="6">
    <location>
        <begin position="12"/>
        <end position="33"/>
    </location>
</feature>
<feature type="non-terminal residue" evidence="7">
    <location>
        <position position="1"/>
    </location>
</feature>
<dbReference type="PANTHER" id="PTHR43791">
    <property type="entry name" value="PERMEASE-RELATED"/>
    <property type="match status" value="1"/>
</dbReference>
<dbReference type="EMBL" id="ML993977">
    <property type="protein sequence ID" value="KAF2201399.1"/>
    <property type="molecule type" value="Genomic_DNA"/>
</dbReference>
<keyword evidence="4 6" id="KW-1133">Transmembrane helix</keyword>
<dbReference type="GO" id="GO:0022857">
    <property type="term" value="F:transmembrane transporter activity"/>
    <property type="evidence" value="ECO:0007669"/>
    <property type="project" value="TreeGrafter"/>
</dbReference>
<organism evidence="7 8">
    <name type="scientific">Delitschia confertaspora ATCC 74209</name>
    <dbReference type="NCBI Taxonomy" id="1513339"/>
    <lineage>
        <taxon>Eukaryota</taxon>
        <taxon>Fungi</taxon>
        <taxon>Dikarya</taxon>
        <taxon>Ascomycota</taxon>
        <taxon>Pezizomycotina</taxon>
        <taxon>Dothideomycetes</taxon>
        <taxon>Pleosporomycetidae</taxon>
        <taxon>Pleosporales</taxon>
        <taxon>Delitschiaceae</taxon>
        <taxon>Delitschia</taxon>
    </lineage>
</organism>
<evidence type="ECO:0000313" key="7">
    <source>
        <dbReference type="EMBL" id="KAF2201399.1"/>
    </source>
</evidence>
<dbReference type="AlphaFoldDB" id="A0A9P4MQ44"/>
<feature type="transmembrane region" description="Helical" evidence="6">
    <location>
        <begin position="39"/>
        <end position="61"/>
    </location>
</feature>
<proteinExistence type="predicted"/>
<evidence type="ECO:0008006" key="9">
    <source>
        <dbReference type="Google" id="ProtNLM"/>
    </source>
</evidence>